<keyword evidence="11" id="KW-1185">Reference proteome</keyword>
<evidence type="ECO:0000256" key="5">
    <source>
        <dbReference type="ARBA" id="ARBA00022692"/>
    </source>
</evidence>
<dbReference type="NCBIfam" id="NF004751">
    <property type="entry name" value="PRK06080.1-3"/>
    <property type="match status" value="1"/>
</dbReference>
<dbReference type="EC" id="2.5.1.74" evidence="8"/>
<evidence type="ECO:0000256" key="6">
    <source>
        <dbReference type="ARBA" id="ARBA00022989"/>
    </source>
</evidence>
<feature type="non-terminal residue" evidence="10">
    <location>
        <position position="257"/>
    </location>
</feature>
<sequence>MASFAQWISGARPRTLPNAVAPVVAGTGAAAWLHAAVWWKALLALAVAVPFVVGVNYANDYSDGIRGTDDERAGPVRLVGARLATPRAVLTAALSSLVIGSAAGLALALASAPWLIAVGIACVAGAWLYTGGSKPYGYSGLGEVAVFVFFGLVAVLGTQYTQALRVDWVGLVLAVGIGALSSSVLVANNLRDIPTDTQSGKITLAVRLGDRRTRMLYHALLATPAVLTLVLTMATPWSAVGLVAVPLALRADRPAGV</sequence>
<feature type="transmembrane region" description="Helical" evidence="9">
    <location>
        <begin position="168"/>
        <end position="187"/>
    </location>
</feature>
<dbReference type="PIRSF" id="PIRSF005355">
    <property type="entry name" value="UBIAD1"/>
    <property type="match status" value="1"/>
</dbReference>
<evidence type="ECO:0000256" key="9">
    <source>
        <dbReference type="SAM" id="Phobius"/>
    </source>
</evidence>
<dbReference type="GO" id="GO:0009234">
    <property type="term" value="P:menaquinone biosynthetic process"/>
    <property type="evidence" value="ECO:0007669"/>
    <property type="project" value="UniProtKB-UniRule"/>
</dbReference>
<evidence type="ECO:0000256" key="3">
    <source>
        <dbReference type="ARBA" id="ARBA00022475"/>
    </source>
</evidence>
<dbReference type="InterPro" id="IPR000537">
    <property type="entry name" value="UbiA_prenyltransferase"/>
</dbReference>
<comment type="subcellular location">
    <subcellularLocation>
        <location evidence="1">Membrane</location>
        <topology evidence="1">Multi-pass membrane protein</topology>
    </subcellularLocation>
</comment>
<evidence type="ECO:0000313" key="11">
    <source>
        <dbReference type="Proteomes" id="UP000093629"/>
    </source>
</evidence>
<evidence type="ECO:0000256" key="7">
    <source>
        <dbReference type="ARBA" id="ARBA00023136"/>
    </source>
</evidence>
<keyword evidence="6 9" id="KW-1133">Transmembrane helix</keyword>
<dbReference type="AlphaFoldDB" id="A0A1A3MWI5"/>
<keyword evidence="7 9" id="KW-0472">Membrane</keyword>
<feature type="transmembrane region" description="Helical" evidence="9">
    <location>
        <begin position="105"/>
        <end position="129"/>
    </location>
</feature>
<keyword evidence="2" id="KW-0474">Menaquinone biosynthesis</keyword>
<name>A0A1A3MWI5_MYCAS</name>
<proteinExistence type="inferred from homology"/>
<feature type="transmembrane region" description="Helical" evidence="9">
    <location>
        <begin position="216"/>
        <end position="237"/>
    </location>
</feature>
<evidence type="ECO:0000256" key="8">
    <source>
        <dbReference type="NCBIfam" id="TIGR00751"/>
    </source>
</evidence>
<dbReference type="OrthoDB" id="9767568at2"/>
<feature type="transmembrane region" description="Helical" evidence="9">
    <location>
        <begin position="79"/>
        <end position="99"/>
    </location>
</feature>
<organism evidence="10 11">
    <name type="scientific">Mycobacterium asiaticum</name>
    <dbReference type="NCBI Taxonomy" id="1790"/>
    <lineage>
        <taxon>Bacteria</taxon>
        <taxon>Bacillati</taxon>
        <taxon>Actinomycetota</taxon>
        <taxon>Actinomycetes</taxon>
        <taxon>Mycobacteriales</taxon>
        <taxon>Mycobacteriaceae</taxon>
        <taxon>Mycobacterium</taxon>
    </lineage>
</organism>
<comment type="caution">
    <text evidence="10">The sequence shown here is derived from an EMBL/GenBank/DDBJ whole genome shotgun (WGS) entry which is preliminary data.</text>
</comment>
<feature type="transmembrane region" description="Helical" evidence="9">
    <location>
        <begin position="37"/>
        <end position="58"/>
    </location>
</feature>
<dbReference type="EMBL" id="LZLQ01000099">
    <property type="protein sequence ID" value="OBK14268.1"/>
    <property type="molecule type" value="Genomic_DNA"/>
</dbReference>
<protein>
    <recommendedName>
        <fullName evidence="8">1,4-dihydroxy-2-naphthoate octaprenyltransferase</fullName>
        <ecNumber evidence="8">2.5.1.74</ecNumber>
    </recommendedName>
</protein>
<evidence type="ECO:0000256" key="1">
    <source>
        <dbReference type="ARBA" id="ARBA00004141"/>
    </source>
</evidence>
<gene>
    <name evidence="10" type="ORF">A5636_08615</name>
</gene>
<dbReference type="InterPro" id="IPR004657">
    <property type="entry name" value="MenA"/>
</dbReference>
<keyword evidence="5 9" id="KW-0812">Transmembrane</keyword>
<dbReference type="GO" id="GO:0016020">
    <property type="term" value="C:membrane"/>
    <property type="evidence" value="ECO:0007669"/>
    <property type="project" value="UniProtKB-SubCell"/>
</dbReference>
<dbReference type="InterPro" id="IPR026046">
    <property type="entry name" value="UBIAD1"/>
</dbReference>
<keyword evidence="4 10" id="KW-0808">Transferase</keyword>
<accession>A0A1A3MWI5</accession>
<reference evidence="10 11" key="1">
    <citation type="submission" date="2016-06" db="EMBL/GenBank/DDBJ databases">
        <authorList>
            <person name="Kjaerup R.B."/>
            <person name="Dalgaard T.S."/>
            <person name="Juul-Madsen H.R."/>
        </authorList>
    </citation>
    <scope>NUCLEOTIDE SEQUENCE [LARGE SCALE GENOMIC DNA]</scope>
    <source>
        <strain evidence="10 11">1245139.5</strain>
    </source>
</reference>
<dbReference type="NCBIfam" id="TIGR00751">
    <property type="entry name" value="menA"/>
    <property type="match status" value="1"/>
</dbReference>
<dbReference type="RefSeq" id="WP_065159595.1">
    <property type="nucleotide sequence ID" value="NZ_LZLQ01000099.1"/>
</dbReference>
<keyword evidence="3" id="KW-1003">Cell membrane</keyword>
<dbReference type="PANTHER" id="PTHR13929:SF0">
    <property type="entry name" value="UBIA PRENYLTRANSFERASE DOMAIN-CONTAINING PROTEIN 1"/>
    <property type="match status" value="1"/>
</dbReference>
<dbReference type="CDD" id="cd13962">
    <property type="entry name" value="PT_UbiA_UBIAD1"/>
    <property type="match status" value="1"/>
</dbReference>
<evidence type="ECO:0000256" key="4">
    <source>
        <dbReference type="ARBA" id="ARBA00022679"/>
    </source>
</evidence>
<dbReference type="GO" id="GO:0046428">
    <property type="term" value="F:1,4-dihydroxy-2-naphthoate polyprenyltransferase activity"/>
    <property type="evidence" value="ECO:0007669"/>
    <property type="project" value="UniProtKB-UniRule"/>
</dbReference>
<evidence type="ECO:0000313" key="10">
    <source>
        <dbReference type="EMBL" id="OBK14268.1"/>
    </source>
</evidence>
<dbReference type="PANTHER" id="PTHR13929">
    <property type="entry name" value="1,4-DIHYDROXY-2-NAPHTHOATE OCTAPRENYLTRANSFERASE"/>
    <property type="match status" value="1"/>
</dbReference>
<dbReference type="Proteomes" id="UP000093629">
    <property type="component" value="Unassembled WGS sequence"/>
</dbReference>
<dbReference type="GO" id="GO:0042371">
    <property type="term" value="P:vitamin K biosynthetic process"/>
    <property type="evidence" value="ECO:0007669"/>
    <property type="project" value="TreeGrafter"/>
</dbReference>
<evidence type="ECO:0000256" key="2">
    <source>
        <dbReference type="ARBA" id="ARBA00022428"/>
    </source>
</evidence>
<dbReference type="Pfam" id="PF01040">
    <property type="entry name" value="UbiA"/>
    <property type="match status" value="1"/>
</dbReference>
<feature type="transmembrane region" description="Helical" evidence="9">
    <location>
        <begin position="136"/>
        <end position="156"/>
    </location>
</feature>
<dbReference type="HAMAP" id="MF_01937">
    <property type="entry name" value="MenA_1"/>
    <property type="match status" value="1"/>
</dbReference>